<dbReference type="SUPFAM" id="SSF52402">
    <property type="entry name" value="Adenine nucleotide alpha hydrolases-like"/>
    <property type="match status" value="1"/>
</dbReference>
<dbReference type="RefSeq" id="WP_343908708.1">
    <property type="nucleotide sequence ID" value="NZ_BAAAJE010000017.1"/>
</dbReference>
<evidence type="ECO:0000313" key="2">
    <source>
        <dbReference type="Proteomes" id="UP001499979"/>
    </source>
</evidence>
<evidence type="ECO:0000313" key="1">
    <source>
        <dbReference type="EMBL" id="GAA1151934.1"/>
    </source>
</evidence>
<evidence type="ECO:0008006" key="3">
    <source>
        <dbReference type="Google" id="ProtNLM"/>
    </source>
</evidence>
<name>A0ABN1UJZ1_9ACTN</name>
<gene>
    <name evidence="1" type="ORF">GCM10009606_33140</name>
</gene>
<comment type="caution">
    <text evidence="1">The sequence shown here is derived from an EMBL/GenBank/DDBJ whole genome shotgun (WGS) entry which is preliminary data.</text>
</comment>
<protein>
    <recommendedName>
        <fullName evidence="3">Universal stress protein</fullName>
    </recommendedName>
</protein>
<proteinExistence type="predicted"/>
<dbReference type="InterPro" id="IPR014729">
    <property type="entry name" value="Rossmann-like_a/b/a_fold"/>
</dbReference>
<dbReference type="EMBL" id="BAAAJE010000017">
    <property type="protein sequence ID" value="GAA1151934.1"/>
    <property type="molecule type" value="Genomic_DNA"/>
</dbReference>
<dbReference type="Proteomes" id="UP001499979">
    <property type="component" value="Unassembled WGS sequence"/>
</dbReference>
<dbReference type="Gene3D" id="3.40.50.620">
    <property type="entry name" value="HUPs"/>
    <property type="match status" value="1"/>
</dbReference>
<sequence>MTESSRPARVLVVCHGTAFTPDLVAAVRERAARSPARFRLVVPNPARGEVHLLHPERHDKAEEAERELMRALPTLEAAAGGHVIASVSVRNNPMDAIEEILFGEPVDEIILALARHPVAERLHQDLPHRLQHFGLPITTVGAAATP</sequence>
<reference evidence="1 2" key="1">
    <citation type="journal article" date="2019" name="Int. J. Syst. Evol. Microbiol.">
        <title>The Global Catalogue of Microorganisms (GCM) 10K type strain sequencing project: providing services to taxonomists for standard genome sequencing and annotation.</title>
        <authorList>
            <consortium name="The Broad Institute Genomics Platform"/>
            <consortium name="The Broad Institute Genome Sequencing Center for Infectious Disease"/>
            <person name="Wu L."/>
            <person name="Ma J."/>
        </authorList>
    </citation>
    <scope>NUCLEOTIDE SEQUENCE [LARGE SCALE GENOMIC DNA]</scope>
    <source>
        <strain evidence="1 2">JCM 11813</strain>
    </source>
</reference>
<keyword evidence="2" id="KW-1185">Reference proteome</keyword>
<organism evidence="1 2">
    <name type="scientific">Nocardioides aquiterrae</name>
    <dbReference type="NCBI Taxonomy" id="203799"/>
    <lineage>
        <taxon>Bacteria</taxon>
        <taxon>Bacillati</taxon>
        <taxon>Actinomycetota</taxon>
        <taxon>Actinomycetes</taxon>
        <taxon>Propionibacteriales</taxon>
        <taxon>Nocardioidaceae</taxon>
        <taxon>Nocardioides</taxon>
    </lineage>
</organism>
<accession>A0ABN1UJZ1</accession>